<dbReference type="SUPFAM" id="SSF53756">
    <property type="entry name" value="UDP-Glycosyltransferase/glycogen phosphorylase"/>
    <property type="match status" value="1"/>
</dbReference>
<gene>
    <name evidence="2" type="ORF">CV102_22585</name>
</gene>
<evidence type="ECO:0000313" key="2">
    <source>
        <dbReference type="EMBL" id="TYL36415.1"/>
    </source>
</evidence>
<dbReference type="Gene3D" id="3.40.50.2000">
    <property type="entry name" value="Glycogen Phosphorylase B"/>
    <property type="match status" value="2"/>
</dbReference>
<dbReference type="Pfam" id="PF13692">
    <property type="entry name" value="Glyco_trans_1_4"/>
    <property type="match status" value="1"/>
</dbReference>
<dbReference type="Proteomes" id="UP000766904">
    <property type="component" value="Unassembled WGS sequence"/>
</dbReference>
<dbReference type="OrthoDB" id="132546at2157"/>
<name>A0A8J8TQ10_9EURY</name>
<protein>
    <recommendedName>
        <fullName evidence="1">Glycosyltransferase subfamily 4-like N-terminal domain-containing protein</fullName>
    </recommendedName>
</protein>
<sequence length="371" mass="39760">MTDICLVHGGDLGEPSGGTDRVSVFAAGLDRAGYDVAVVIPEPGGPLPERLDPVDIVPVSVGTRGVIDQPVRAVKLARTAQAIANERDAHLQVEHSTLAGATDVLGASVDVLDMLDLAFRSPLYGDLPLGPVVQRIIRRIEGRALSSAFETVVVSDQMAELVSKEWGVHRERLTVIPNGYFPDVVEPYLDVETVPGRVVFLGTLHPKVDYEALQSVAELPEVTECLVIGDGPCRKELERAAATVGNLQVTGRLPDQEAFPLLASAAVALNPQHASGLQAASSPVKLYYYAALGRPMVLTEGPDFAETLAEAGAATLVEPEGAFADTVRGFLNDDERREEMERAARRAGARSTWGRRIDALERVYSGLETVR</sequence>
<reference evidence="2" key="1">
    <citation type="submission" date="2017-11" db="EMBL/GenBank/DDBJ databases">
        <authorList>
            <person name="Kajale S.C."/>
            <person name="Sharma A."/>
        </authorList>
    </citation>
    <scope>NUCLEOTIDE SEQUENCE</scope>
    <source>
        <strain evidence="2">LS1_42</strain>
    </source>
</reference>
<dbReference type="PANTHER" id="PTHR12526">
    <property type="entry name" value="GLYCOSYLTRANSFERASE"/>
    <property type="match status" value="1"/>
</dbReference>
<dbReference type="Pfam" id="PF13579">
    <property type="entry name" value="Glyco_trans_4_4"/>
    <property type="match status" value="1"/>
</dbReference>
<feature type="domain" description="Glycosyltransferase subfamily 4-like N-terminal" evidence="1">
    <location>
        <begin position="17"/>
        <end position="179"/>
    </location>
</feature>
<proteinExistence type="predicted"/>
<dbReference type="AlphaFoldDB" id="A0A8J8TQ10"/>
<dbReference type="CDD" id="cd03801">
    <property type="entry name" value="GT4_PimA-like"/>
    <property type="match status" value="1"/>
</dbReference>
<comment type="caution">
    <text evidence="2">The sequence shown here is derived from an EMBL/GenBank/DDBJ whole genome shotgun (WGS) entry which is preliminary data.</text>
</comment>
<dbReference type="PANTHER" id="PTHR12526:SF600">
    <property type="entry name" value="GLYCOSYL TRANSFERASE GROUP 1"/>
    <property type="match status" value="1"/>
</dbReference>
<dbReference type="EMBL" id="PHNJ01000018">
    <property type="protein sequence ID" value="TYL36415.1"/>
    <property type="molecule type" value="Genomic_DNA"/>
</dbReference>
<evidence type="ECO:0000259" key="1">
    <source>
        <dbReference type="Pfam" id="PF13579"/>
    </source>
</evidence>
<accession>A0A8J8TQ10</accession>
<dbReference type="RefSeq" id="WP_148860251.1">
    <property type="nucleotide sequence ID" value="NZ_PHNJ01000018.1"/>
</dbReference>
<organism evidence="2 3">
    <name type="scientific">Natronococcus pandeyae</name>
    <dbReference type="NCBI Taxonomy" id="2055836"/>
    <lineage>
        <taxon>Archaea</taxon>
        <taxon>Methanobacteriati</taxon>
        <taxon>Methanobacteriota</taxon>
        <taxon>Stenosarchaea group</taxon>
        <taxon>Halobacteria</taxon>
        <taxon>Halobacteriales</taxon>
        <taxon>Natrialbaceae</taxon>
        <taxon>Natronococcus</taxon>
    </lineage>
</organism>
<keyword evidence="3" id="KW-1185">Reference proteome</keyword>
<dbReference type="InterPro" id="IPR028098">
    <property type="entry name" value="Glyco_trans_4-like_N"/>
</dbReference>
<dbReference type="GO" id="GO:0016757">
    <property type="term" value="F:glycosyltransferase activity"/>
    <property type="evidence" value="ECO:0007669"/>
    <property type="project" value="TreeGrafter"/>
</dbReference>
<evidence type="ECO:0000313" key="3">
    <source>
        <dbReference type="Proteomes" id="UP000766904"/>
    </source>
</evidence>